<accession>A0A7W7G1D3</accession>
<dbReference type="Proteomes" id="UP000542742">
    <property type="component" value="Unassembled WGS sequence"/>
</dbReference>
<proteinExistence type="inferred from homology"/>
<dbReference type="Gene3D" id="3.30.70.360">
    <property type="match status" value="1"/>
</dbReference>
<protein>
    <submittedName>
        <fullName evidence="7">Succinyl-diaminopimelate desuccinylase</fullName>
        <ecNumber evidence="7">3.5.1.18</ecNumber>
    </submittedName>
</protein>
<dbReference type="Gene3D" id="3.40.630.10">
    <property type="entry name" value="Zn peptidases"/>
    <property type="match status" value="1"/>
</dbReference>
<dbReference type="Pfam" id="PF01546">
    <property type="entry name" value="Peptidase_M20"/>
    <property type="match status" value="1"/>
</dbReference>
<dbReference type="PANTHER" id="PTHR43808:SF8">
    <property type="entry name" value="PEPTIDASE M20 DIMERISATION DOMAIN-CONTAINING PROTEIN"/>
    <property type="match status" value="1"/>
</dbReference>
<organism evidence="7 8">
    <name type="scientific">Paractinoplanes abujensis</name>
    <dbReference type="NCBI Taxonomy" id="882441"/>
    <lineage>
        <taxon>Bacteria</taxon>
        <taxon>Bacillati</taxon>
        <taxon>Actinomycetota</taxon>
        <taxon>Actinomycetes</taxon>
        <taxon>Micromonosporales</taxon>
        <taxon>Micromonosporaceae</taxon>
        <taxon>Paractinoplanes</taxon>
    </lineage>
</organism>
<feature type="domain" description="Peptidase M20 dimerisation" evidence="6">
    <location>
        <begin position="165"/>
        <end position="266"/>
    </location>
</feature>
<evidence type="ECO:0000256" key="4">
    <source>
        <dbReference type="ARBA" id="ARBA00022801"/>
    </source>
</evidence>
<dbReference type="AlphaFoldDB" id="A0A7W7G1D3"/>
<dbReference type="InterPro" id="IPR050072">
    <property type="entry name" value="Peptidase_M20A"/>
</dbReference>
<dbReference type="GO" id="GO:0046872">
    <property type="term" value="F:metal ion binding"/>
    <property type="evidence" value="ECO:0007669"/>
    <property type="project" value="UniProtKB-KW"/>
</dbReference>
<evidence type="ECO:0000256" key="5">
    <source>
        <dbReference type="ARBA" id="ARBA00022833"/>
    </source>
</evidence>
<dbReference type="PANTHER" id="PTHR43808">
    <property type="entry name" value="ACETYLORNITHINE DEACETYLASE"/>
    <property type="match status" value="1"/>
</dbReference>
<dbReference type="RefSeq" id="WP_239092951.1">
    <property type="nucleotide sequence ID" value="NZ_BOMC01000050.1"/>
</dbReference>
<dbReference type="InterPro" id="IPR036264">
    <property type="entry name" value="Bact_exopeptidase_dim_dom"/>
</dbReference>
<dbReference type="SUPFAM" id="SSF55031">
    <property type="entry name" value="Bacterial exopeptidase dimerisation domain"/>
    <property type="match status" value="1"/>
</dbReference>
<keyword evidence="8" id="KW-1185">Reference proteome</keyword>
<evidence type="ECO:0000256" key="3">
    <source>
        <dbReference type="ARBA" id="ARBA00022723"/>
    </source>
</evidence>
<comment type="cofactor">
    <cofactor evidence="1">
        <name>Zn(2+)</name>
        <dbReference type="ChEBI" id="CHEBI:29105"/>
    </cofactor>
</comment>
<evidence type="ECO:0000256" key="1">
    <source>
        <dbReference type="ARBA" id="ARBA00001947"/>
    </source>
</evidence>
<keyword evidence="5" id="KW-0862">Zinc</keyword>
<dbReference type="EMBL" id="JACHMF010000001">
    <property type="protein sequence ID" value="MBB4690506.1"/>
    <property type="molecule type" value="Genomic_DNA"/>
</dbReference>
<evidence type="ECO:0000313" key="7">
    <source>
        <dbReference type="EMBL" id="MBB4690506.1"/>
    </source>
</evidence>
<dbReference type="SUPFAM" id="SSF53187">
    <property type="entry name" value="Zn-dependent exopeptidases"/>
    <property type="match status" value="1"/>
</dbReference>
<dbReference type="GO" id="GO:0009014">
    <property type="term" value="F:succinyl-diaminopimelate desuccinylase activity"/>
    <property type="evidence" value="ECO:0007669"/>
    <property type="project" value="UniProtKB-EC"/>
</dbReference>
<dbReference type="EC" id="3.5.1.18" evidence="7"/>
<comment type="similarity">
    <text evidence="2">Belongs to the peptidase M20A family.</text>
</comment>
<keyword evidence="4 7" id="KW-0378">Hydrolase</keyword>
<evidence type="ECO:0000256" key="2">
    <source>
        <dbReference type="ARBA" id="ARBA00006247"/>
    </source>
</evidence>
<keyword evidence="3" id="KW-0479">Metal-binding</keyword>
<reference evidence="7 8" key="1">
    <citation type="submission" date="2020-08" db="EMBL/GenBank/DDBJ databases">
        <title>Sequencing the genomes of 1000 actinobacteria strains.</title>
        <authorList>
            <person name="Klenk H.-P."/>
        </authorList>
    </citation>
    <scope>NUCLEOTIDE SEQUENCE [LARGE SCALE GENOMIC DNA]</scope>
    <source>
        <strain evidence="7 8">DSM 45518</strain>
    </source>
</reference>
<sequence>MDQELRELVERASRLIAIPSTADRPEELTRALDFVLDEVGPGFITRRFIANGKPSALVHPPGAETFPVILNAHLDVVPAAPEQFVPRVEGDRLYGRGAQDMKVAALIMADVFRELAPRLDFPIALQLVTDEEVGGADGTAHQIAQGVRAGFVVIGEQSRLRVVNESRGLAHVRLTATGRAAHAAYPWLGENALVTVMNATNELLRRYPVPGDEVWRTTVNVARIDTPNTAVNQVPAEASAWLDIRFPAEDEDWQSTEQIEARLGELTGVAAKVEALGHPHHADPDGAEVKLLQRAAREAGFAGSLLAKHGAADGRHYSAVGVDAVIFGPGGDGQHGAGEFADLTTLTPYGKALAGFLRSLSPRWPAAASGPGAPARPG</sequence>
<evidence type="ECO:0000259" key="6">
    <source>
        <dbReference type="Pfam" id="PF07687"/>
    </source>
</evidence>
<evidence type="ECO:0000313" key="8">
    <source>
        <dbReference type="Proteomes" id="UP000542742"/>
    </source>
</evidence>
<gene>
    <name evidence="7" type="ORF">BKA14_000654</name>
</gene>
<comment type="caution">
    <text evidence="7">The sequence shown here is derived from an EMBL/GenBank/DDBJ whole genome shotgun (WGS) entry which is preliminary data.</text>
</comment>
<dbReference type="Pfam" id="PF07687">
    <property type="entry name" value="M20_dimer"/>
    <property type="match status" value="1"/>
</dbReference>
<dbReference type="InterPro" id="IPR002933">
    <property type="entry name" value="Peptidase_M20"/>
</dbReference>
<name>A0A7W7G1D3_9ACTN</name>
<dbReference type="InterPro" id="IPR011650">
    <property type="entry name" value="Peptidase_M20_dimer"/>
</dbReference>